<dbReference type="Proteomes" id="UP001187192">
    <property type="component" value="Unassembled WGS sequence"/>
</dbReference>
<feature type="region of interest" description="Disordered" evidence="1">
    <location>
        <begin position="17"/>
        <end position="38"/>
    </location>
</feature>
<gene>
    <name evidence="2" type="ORF">TIFTF001_050008</name>
</gene>
<keyword evidence="3" id="KW-1185">Reference proteome</keyword>
<sequence length="247" mass="26787">MPLTALATQVVVPPAAPAPQAAVPPAAPAPRPSDRSESLLSLLRDDRPLSRQKSVHKALVSKFGEKLTFEVPESYKHSDPVAAFHDCADKLIEAVCLAFSGNAAARGYANRMAEEIKLAEREACREGCQGRQGCSEGGLKEGREQGEALRKAENDLASARAEHDRYIKFEDFNSRLVAEYQEGMRDMKAVFTAANPSVVGVDWSFVLAESEETAIEEVQEEGEVSCATNVPEDVVLGSKCALRIENQ</sequence>
<comment type="caution">
    <text evidence="2">The sequence shown here is derived from an EMBL/GenBank/DDBJ whole genome shotgun (WGS) entry which is preliminary data.</text>
</comment>
<dbReference type="AlphaFoldDB" id="A0AA87YW66"/>
<evidence type="ECO:0000313" key="2">
    <source>
        <dbReference type="EMBL" id="GMN20150.1"/>
    </source>
</evidence>
<reference evidence="2" key="1">
    <citation type="submission" date="2023-07" db="EMBL/GenBank/DDBJ databases">
        <title>draft genome sequence of fig (Ficus carica).</title>
        <authorList>
            <person name="Takahashi T."/>
            <person name="Nishimura K."/>
        </authorList>
    </citation>
    <scope>NUCLEOTIDE SEQUENCE</scope>
</reference>
<accession>A0AA87YW66</accession>
<organism evidence="2 3">
    <name type="scientific">Ficus carica</name>
    <name type="common">Common fig</name>
    <dbReference type="NCBI Taxonomy" id="3494"/>
    <lineage>
        <taxon>Eukaryota</taxon>
        <taxon>Viridiplantae</taxon>
        <taxon>Streptophyta</taxon>
        <taxon>Embryophyta</taxon>
        <taxon>Tracheophyta</taxon>
        <taxon>Spermatophyta</taxon>
        <taxon>Magnoliopsida</taxon>
        <taxon>eudicotyledons</taxon>
        <taxon>Gunneridae</taxon>
        <taxon>Pentapetalae</taxon>
        <taxon>rosids</taxon>
        <taxon>fabids</taxon>
        <taxon>Rosales</taxon>
        <taxon>Moraceae</taxon>
        <taxon>Ficeae</taxon>
        <taxon>Ficus</taxon>
    </lineage>
</organism>
<evidence type="ECO:0000313" key="3">
    <source>
        <dbReference type="Proteomes" id="UP001187192"/>
    </source>
</evidence>
<protein>
    <submittedName>
        <fullName evidence="2">Uncharacterized protein</fullName>
    </submittedName>
</protein>
<name>A0AA87YW66_FICCA</name>
<proteinExistence type="predicted"/>
<evidence type="ECO:0000256" key="1">
    <source>
        <dbReference type="SAM" id="MobiDB-lite"/>
    </source>
</evidence>
<dbReference type="EMBL" id="BTGU01007657">
    <property type="protein sequence ID" value="GMN20150.1"/>
    <property type="molecule type" value="Genomic_DNA"/>
</dbReference>